<name>A0A840J6Q0_9PSEU</name>
<keyword evidence="3 4" id="KW-0067">ATP-binding</keyword>
<dbReference type="InterPro" id="IPR052032">
    <property type="entry name" value="ATP-dep_AA_Ligase"/>
</dbReference>
<evidence type="ECO:0000313" key="7">
    <source>
        <dbReference type="Proteomes" id="UP000581769"/>
    </source>
</evidence>
<dbReference type="PANTHER" id="PTHR43585">
    <property type="entry name" value="FUMIPYRROLE BIOSYNTHESIS PROTEIN C"/>
    <property type="match status" value="1"/>
</dbReference>
<reference evidence="6 7" key="1">
    <citation type="submission" date="2020-08" db="EMBL/GenBank/DDBJ databases">
        <title>Sequencing the genomes of 1000 actinobacteria strains.</title>
        <authorList>
            <person name="Klenk H.-P."/>
        </authorList>
    </citation>
    <scope>NUCLEOTIDE SEQUENCE [LARGE SCALE GENOMIC DNA]</scope>
    <source>
        <strain evidence="6 7">DSM 45859</strain>
    </source>
</reference>
<evidence type="ECO:0000256" key="4">
    <source>
        <dbReference type="PROSITE-ProRule" id="PRU00409"/>
    </source>
</evidence>
<dbReference type="SUPFAM" id="SSF56059">
    <property type="entry name" value="Glutathione synthetase ATP-binding domain-like"/>
    <property type="match status" value="1"/>
</dbReference>
<proteinExistence type="predicted"/>
<keyword evidence="1" id="KW-0436">Ligase</keyword>
<gene>
    <name evidence="6" type="ORF">BJY18_006569</name>
</gene>
<dbReference type="PANTHER" id="PTHR43585:SF2">
    <property type="entry name" value="ATP-GRASP ENZYME FSQD"/>
    <property type="match status" value="1"/>
</dbReference>
<feature type="domain" description="ATP-grasp" evidence="5">
    <location>
        <begin position="104"/>
        <end position="320"/>
    </location>
</feature>
<keyword evidence="7" id="KW-1185">Reference proteome</keyword>
<evidence type="ECO:0000256" key="2">
    <source>
        <dbReference type="ARBA" id="ARBA00022741"/>
    </source>
</evidence>
<evidence type="ECO:0000256" key="3">
    <source>
        <dbReference type="ARBA" id="ARBA00022840"/>
    </source>
</evidence>
<keyword evidence="2 4" id="KW-0547">Nucleotide-binding</keyword>
<dbReference type="GO" id="GO:0046872">
    <property type="term" value="F:metal ion binding"/>
    <property type="evidence" value="ECO:0007669"/>
    <property type="project" value="InterPro"/>
</dbReference>
<dbReference type="Proteomes" id="UP000581769">
    <property type="component" value="Unassembled WGS sequence"/>
</dbReference>
<dbReference type="InterPro" id="IPR011761">
    <property type="entry name" value="ATP-grasp"/>
</dbReference>
<dbReference type="GO" id="GO:0016874">
    <property type="term" value="F:ligase activity"/>
    <property type="evidence" value="ECO:0007669"/>
    <property type="project" value="UniProtKB-KW"/>
</dbReference>
<sequence length="424" mass="47240">MTHDVFVLGLDEENESVLRRLPSAATCRFHGLLSPDELQHGEIDFEGLLAKAEQQLDDFDGKPAAIVTHWDFPAASLVPLLAQRYGLPHVPLEAVLKCEHKYWSRLEQQQVIDELPAFGVVDLDTSDPRPPEGVDFPMWLKPVKSFSSELAFQVRDEQSFGAAVAEIREGVGRVGSPFEAVLSRVELPPEIAEVGGAACLAEAAMHGIQAAVEGYVWKGDVRLYGALDSLDYPERSSFLCHRYPSQLPPETIGRMEEAARRVMRRIGFDNAAFSIEFFCDPQSGQVGLLEINPRHSQSHAELFELVHGTANHEIMVKLGLGEEPERRAPQGPYRVAGRWYLRRFSGDATVTRVPTEAEVADLCAELPGTTISVTPQQGQRLSDLPEQDSYSFELAELVIGAESPEEMESKYRRCAEQLHFEFEE</sequence>
<dbReference type="EMBL" id="JACHMG010000001">
    <property type="protein sequence ID" value="MBB4689084.1"/>
    <property type="molecule type" value="Genomic_DNA"/>
</dbReference>
<dbReference type="RefSeq" id="WP_184783677.1">
    <property type="nucleotide sequence ID" value="NZ_JACHMG010000001.1"/>
</dbReference>
<organism evidence="6 7">
    <name type="scientific">Amycolatopsis jiangsuensis</name>
    <dbReference type="NCBI Taxonomy" id="1181879"/>
    <lineage>
        <taxon>Bacteria</taxon>
        <taxon>Bacillati</taxon>
        <taxon>Actinomycetota</taxon>
        <taxon>Actinomycetes</taxon>
        <taxon>Pseudonocardiales</taxon>
        <taxon>Pseudonocardiaceae</taxon>
        <taxon>Amycolatopsis</taxon>
    </lineage>
</organism>
<dbReference type="PROSITE" id="PS50975">
    <property type="entry name" value="ATP_GRASP"/>
    <property type="match status" value="1"/>
</dbReference>
<evidence type="ECO:0000313" key="6">
    <source>
        <dbReference type="EMBL" id="MBB4689084.1"/>
    </source>
</evidence>
<accession>A0A840J6Q0</accession>
<protein>
    <recommendedName>
        <fullName evidence="5">ATP-grasp domain-containing protein</fullName>
    </recommendedName>
</protein>
<dbReference type="Pfam" id="PF13535">
    <property type="entry name" value="ATP-grasp_4"/>
    <property type="match status" value="1"/>
</dbReference>
<dbReference type="GO" id="GO:0005524">
    <property type="term" value="F:ATP binding"/>
    <property type="evidence" value="ECO:0007669"/>
    <property type="project" value="UniProtKB-UniRule"/>
</dbReference>
<evidence type="ECO:0000256" key="1">
    <source>
        <dbReference type="ARBA" id="ARBA00022598"/>
    </source>
</evidence>
<comment type="caution">
    <text evidence="6">The sequence shown here is derived from an EMBL/GenBank/DDBJ whole genome shotgun (WGS) entry which is preliminary data.</text>
</comment>
<dbReference type="Gene3D" id="3.30.470.20">
    <property type="entry name" value="ATP-grasp fold, B domain"/>
    <property type="match status" value="1"/>
</dbReference>
<dbReference type="AlphaFoldDB" id="A0A840J6Q0"/>
<evidence type="ECO:0000259" key="5">
    <source>
        <dbReference type="PROSITE" id="PS50975"/>
    </source>
</evidence>